<dbReference type="KEGG" id="gtt:GUITHDRAFT_120978"/>
<feature type="chain" id="PRO_5008769768" evidence="4">
    <location>
        <begin position="39"/>
        <end position="248"/>
    </location>
</feature>
<accession>L1I9E1</accession>
<evidence type="ECO:0000256" key="3">
    <source>
        <dbReference type="ARBA" id="ARBA00022737"/>
    </source>
</evidence>
<reference evidence="7" key="2">
    <citation type="submission" date="2012-11" db="EMBL/GenBank/DDBJ databases">
        <authorList>
            <person name="Kuo A."/>
            <person name="Curtis B.A."/>
            <person name="Tanifuji G."/>
            <person name="Burki F."/>
            <person name="Gruber A."/>
            <person name="Irimia M."/>
            <person name="Maruyama S."/>
            <person name="Arias M.C."/>
            <person name="Ball S.G."/>
            <person name="Gile G.H."/>
            <person name="Hirakawa Y."/>
            <person name="Hopkins J.F."/>
            <person name="Rensing S.A."/>
            <person name="Schmutz J."/>
            <person name="Symeonidi A."/>
            <person name="Elias M."/>
            <person name="Eveleigh R.J."/>
            <person name="Herman E.K."/>
            <person name="Klute M.J."/>
            <person name="Nakayama T."/>
            <person name="Obornik M."/>
            <person name="Reyes-Prieto A."/>
            <person name="Armbrust E.V."/>
            <person name="Aves S.J."/>
            <person name="Beiko R.G."/>
            <person name="Coutinho P."/>
            <person name="Dacks J.B."/>
            <person name="Durnford D.G."/>
            <person name="Fast N.M."/>
            <person name="Green B.R."/>
            <person name="Grisdale C."/>
            <person name="Hempe F."/>
            <person name="Henrissat B."/>
            <person name="Hoppner M.P."/>
            <person name="Ishida K.-I."/>
            <person name="Kim E."/>
            <person name="Koreny L."/>
            <person name="Kroth P.G."/>
            <person name="Liu Y."/>
            <person name="Malik S.-B."/>
            <person name="Maier U.G."/>
            <person name="McRose D."/>
            <person name="Mock T."/>
            <person name="Neilson J.A."/>
            <person name="Onodera N.T."/>
            <person name="Poole A.M."/>
            <person name="Pritham E.J."/>
            <person name="Richards T.A."/>
            <person name="Rocap G."/>
            <person name="Roy S.W."/>
            <person name="Sarai C."/>
            <person name="Schaack S."/>
            <person name="Shirato S."/>
            <person name="Slamovits C.H."/>
            <person name="Spencer D.F."/>
            <person name="Suzuki S."/>
            <person name="Worden A.Z."/>
            <person name="Zauner S."/>
            <person name="Barry K."/>
            <person name="Bell C."/>
            <person name="Bharti A.K."/>
            <person name="Crow J.A."/>
            <person name="Grimwood J."/>
            <person name="Kramer R."/>
            <person name="Lindquist E."/>
            <person name="Lucas S."/>
            <person name="Salamov A."/>
            <person name="McFadden G.I."/>
            <person name="Lane C.E."/>
            <person name="Keeling P.J."/>
            <person name="Gray M.W."/>
            <person name="Grigoriev I.V."/>
            <person name="Archibald J.M."/>
        </authorList>
    </citation>
    <scope>NUCLEOTIDE SEQUENCE</scope>
    <source>
        <strain evidence="7">CCMP2712</strain>
    </source>
</reference>
<evidence type="ECO:0000313" key="6">
    <source>
        <dbReference type="EnsemblProtists" id="EKX32828"/>
    </source>
</evidence>
<evidence type="ECO:0000256" key="4">
    <source>
        <dbReference type="SAM" id="SignalP"/>
    </source>
</evidence>
<dbReference type="EMBL" id="JH993169">
    <property type="protein sequence ID" value="EKX32828.1"/>
    <property type="molecule type" value="Genomic_DNA"/>
</dbReference>
<dbReference type="OrthoDB" id="2020019at2759"/>
<gene>
    <name evidence="5" type="ORF">GUITHDRAFT_120978</name>
</gene>
<evidence type="ECO:0000256" key="2">
    <source>
        <dbReference type="ARBA" id="ARBA00022729"/>
    </source>
</evidence>
<dbReference type="InterPro" id="IPR001611">
    <property type="entry name" value="Leu-rich_rpt"/>
</dbReference>
<reference evidence="5 7" key="1">
    <citation type="journal article" date="2012" name="Nature">
        <title>Algal genomes reveal evolutionary mosaicism and the fate of nucleomorphs.</title>
        <authorList>
            <consortium name="DOE Joint Genome Institute"/>
            <person name="Curtis B.A."/>
            <person name="Tanifuji G."/>
            <person name="Burki F."/>
            <person name="Gruber A."/>
            <person name="Irimia M."/>
            <person name="Maruyama S."/>
            <person name="Arias M.C."/>
            <person name="Ball S.G."/>
            <person name="Gile G.H."/>
            <person name="Hirakawa Y."/>
            <person name="Hopkins J.F."/>
            <person name="Kuo A."/>
            <person name="Rensing S.A."/>
            <person name="Schmutz J."/>
            <person name="Symeonidi A."/>
            <person name="Elias M."/>
            <person name="Eveleigh R.J."/>
            <person name="Herman E.K."/>
            <person name="Klute M.J."/>
            <person name="Nakayama T."/>
            <person name="Obornik M."/>
            <person name="Reyes-Prieto A."/>
            <person name="Armbrust E.V."/>
            <person name="Aves S.J."/>
            <person name="Beiko R.G."/>
            <person name="Coutinho P."/>
            <person name="Dacks J.B."/>
            <person name="Durnford D.G."/>
            <person name="Fast N.M."/>
            <person name="Green B.R."/>
            <person name="Grisdale C.J."/>
            <person name="Hempel F."/>
            <person name="Henrissat B."/>
            <person name="Hoppner M.P."/>
            <person name="Ishida K."/>
            <person name="Kim E."/>
            <person name="Koreny L."/>
            <person name="Kroth P.G."/>
            <person name="Liu Y."/>
            <person name="Malik S.B."/>
            <person name="Maier U.G."/>
            <person name="McRose D."/>
            <person name="Mock T."/>
            <person name="Neilson J.A."/>
            <person name="Onodera N.T."/>
            <person name="Poole A.M."/>
            <person name="Pritham E.J."/>
            <person name="Richards T.A."/>
            <person name="Rocap G."/>
            <person name="Roy S.W."/>
            <person name="Sarai C."/>
            <person name="Schaack S."/>
            <person name="Shirato S."/>
            <person name="Slamovits C.H."/>
            <person name="Spencer D.F."/>
            <person name="Suzuki S."/>
            <person name="Worden A.Z."/>
            <person name="Zauner S."/>
            <person name="Barry K."/>
            <person name="Bell C."/>
            <person name="Bharti A.K."/>
            <person name="Crow J.A."/>
            <person name="Grimwood J."/>
            <person name="Kramer R."/>
            <person name="Lindquist E."/>
            <person name="Lucas S."/>
            <person name="Salamov A."/>
            <person name="McFadden G.I."/>
            <person name="Lane C.E."/>
            <person name="Keeling P.J."/>
            <person name="Gray M.W."/>
            <person name="Grigoriev I.V."/>
            <person name="Archibald J.M."/>
        </authorList>
    </citation>
    <scope>NUCLEOTIDE SEQUENCE</scope>
    <source>
        <strain evidence="5 7">CCMP2712</strain>
    </source>
</reference>
<dbReference type="InterPro" id="IPR003591">
    <property type="entry name" value="Leu-rich_rpt_typical-subtyp"/>
</dbReference>
<dbReference type="AlphaFoldDB" id="L1I9E1"/>
<dbReference type="OMA" id="TIEVNCF"/>
<keyword evidence="3" id="KW-0677">Repeat</keyword>
<evidence type="ECO:0000256" key="1">
    <source>
        <dbReference type="ARBA" id="ARBA00022614"/>
    </source>
</evidence>
<dbReference type="SMART" id="SM00365">
    <property type="entry name" value="LRR_SD22"/>
    <property type="match status" value="3"/>
</dbReference>
<dbReference type="PaxDb" id="55529-EKX32828"/>
<protein>
    <submittedName>
        <fullName evidence="5 6">Uncharacterized protein</fullName>
    </submittedName>
</protein>
<keyword evidence="2 4" id="KW-0732">Signal</keyword>
<keyword evidence="1" id="KW-0433">Leucine-rich repeat</keyword>
<dbReference type="PROSITE" id="PS51450">
    <property type="entry name" value="LRR"/>
    <property type="match status" value="3"/>
</dbReference>
<dbReference type="Pfam" id="PF13855">
    <property type="entry name" value="LRR_8"/>
    <property type="match status" value="2"/>
</dbReference>
<name>L1I9E1_GUITC</name>
<dbReference type="PANTHER" id="PTHR24366:SF161">
    <property type="entry name" value="TIR DOMAIN-CONTAINING PROTEIN"/>
    <property type="match status" value="1"/>
</dbReference>
<sequence>MLRRFMTQPAGGAGAGAGGAWLSMLLVMLMLLHQPVQAQTTCGFCTFNVSNGVLVKTVGGDCGTNCTNLPLSRKGISSIADGALTASDLTSLKSLDLGGNQLTSLPTSISGLTSLTDLNLYGNSLTSISDGFFDKLTGLTFLNIGYNQLTSLPTSISGLTSLTSLFLYGNSLTSISDGFFDKLTSLQQLYLSNNNIYCIDAAAFASIPASASIYITGNNASLCVHPSWPASVQYDTGLQNCSDIPASA</sequence>
<dbReference type="InterPro" id="IPR032675">
    <property type="entry name" value="LRR_dom_sf"/>
</dbReference>
<dbReference type="SMART" id="SM00369">
    <property type="entry name" value="LRR_TYP"/>
    <property type="match status" value="5"/>
</dbReference>
<dbReference type="PANTHER" id="PTHR24366">
    <property type="entry name" value="IG(IMMUNOGLOBULIN) AND LRR(LEUCINE RICH REPEAT) DOMAINS"/>
    <property type="match status" value="1"/>
</dbReference>
<dbReference type="Proteomes" id="UP000011087">
    <property type="component" value="Unassembled WGS sequence"/>
</dbReference>
<dbReference type="HOGENOM" id="CLU_1121855_0_0_1"/>
<dbReference type="RefSeq" id="XP_005819808.1">
    <property type="nucleotide sequence ID" value="XM_005819751.1"/>
</dbReference>
<dbReference type="Pfam" id="PF00560">
    <property type="entry name" value="LRR_1"/>
    <property type="match status" value="1"/>
</dbReference>
<evidence type="ECO:0000313" key="7">
    <source>
        <dbReference type="Proteomes" id="UP000011087"/>
    </source>
</evidence>
<dbReference type="EnsemblProtists" id="EKX32828">
    <property type="protein sequence ID" value="EKX32828"/>
    <property type="gene ID" value="GUITHDRAFT_120978"/>
</dbReference>
<dbReference type="SMART" id="SM00364">
    <property type="entry name" value="LRR_BAC"/>
    <property type="match status" value="4"/>
</dbReference>
<dbReference type="STRING" id="905079.L1I9E1"/>
<proteinExistence type="predicted"/>
<keyword evidence="7" id="KW-1185">Reference proteome</keyword>
<dbReference type="eggNOG" id="KOG0619">
    <property type="taxonomic scope" value="Eukaryota"/>
</dbReference>
<dbReference type="SUPFAM" id="SSF52058">
    <property type="entry name" value="L domain-like"/>
    <property type="match status" value="1"/>
</dbReference>
<dbReference type="PRINTS" id="PR00019">
    <property type="entry name" value="LEURICHRPT"/>
</dbReference>
<reference evidence="6" key="3">
    <citation type="submission" date="2016-03" db="UniProtKB">
        <authorList>
            <consortium name="EnsemblProtists"/>
        </authorList>
    </citation>
    <scope>IDENTIFICATION</scope>
</reference>
<dbReference type="Gene3D" id="3.80.10.10">
    <property type="entry name" value="Ribonuclease Inhibitor"/>
    <property type="match status" value="1"/>
</dbReference>
<dbReference type="GeneID" id="17289559"/>
<evidence type="ECO:0000313" key="5">
    <source>
        <dbReference type="EMBL" id="EKX32828.1"/>
    </source>
</evidence>
<organism evidence="5">
    <name type="scientific">Guillardia theta (strain CCMP2712)</name>
    <name type="common">Cryptophyte</name>
    <dbReference type="NCBI Taxonomy" id="905079"/>
    <lineage>
        <taxon>Eukaryota</taxon>
        <taxon>Cryptophyceae</taxon>
        <taxon>Pyrenomonadales</taxon>
        <taxon>Geminigeraceae</taxon>
        <taxon>Guillardia</taxon>
    </lineage>
</organism>
<feature type="signal peptide" evidence="4">
    <location>
        <begin position="1"/>
        <end position="38"/>
    </location>
</feature>